<dbReference type="InterPro" id="IPR005064">
    <property type="entry name" value="BUG"/>
</dbReference>
<dbReference type="EMBL" id="CP018836">
    <property type="protein sequence ID" value="ASA57641.1"/>
    <property type="molecule type" value="Genomic_DNA"/>
</dbReference>
<dbReference type="PANTHER" id="PTHR42928">
    <property type="entry name" value="TRICARBOXYLATE-BINDING PROTEIN"/>
    <property type="match status" value="1"/>
</dbReference>
<comment type="similarity">
    <text evidence="1">Belongs to the UPF0065 (bug) family.</text>
</comment>
<organism evidence="2 3">
    <name type="scientific">Vibrio gazogenes</name>
    <dbReference type="NCBI Taxonomy" id="687"/>
    <lineage>
        <taxon>Bacteria</taxon>
        <taxon>Pseudomonadati</taxon>
        <taxon>Pseudomonadota</taxon>
        <taxon>Gammaproteobacteria</taxon>
        <taxon>Vibrionales</taxon>
        <taxon>Vibrionaceae</taxon>
        <taxon>Vibrio</taxon>
    </lineage>
</organism>
<sequence>MLLSNHFNKNVFRVSSQIVSTVFMTFCLTSAGNAQASSHEQSVSFEDERIEVTVPYKEGGGTDTWARFFGPYFSQSLPGNPVVVIRNIPGGGSTKGANQFARRASDNGLDVLASSASTHYTYLLNDRRVRYDYNDWTPVLATPTGGVVYISADEGIKNAEQFVNNLDKLQFKYASQGATTIDLVPLLALDLIGADVQAVFGMKGRGAGRLAFERGEVNIDSQTSSAYLKKVVPLVKEGKAIPLFSFGVVDDQGHLQRDPNFPDLPHFGEVYQLAKGDIDSSQGFKVWRSFFIAGFVAQKVFFLPKSTPQDVQDAWRDAMIKLVAEPDFQKRAKEILGNYQQLTGTEMDQAVNAILSLDENSKKWVAKWLKEKYNTRL</sequence>
<dbReference type="AlphaFoldDB" id="A0A1Z2SKD1"/>
<dbReference type="Proteomes" id="UP000196708">
    <property type="component" value="Chromosome 2"/>
</dbReference>
<proteinExistence type="inferred from homology"/>
<dbReference type="KEGG" id="vga:BSQ33_17990"/>
<protein>
    <submittedName>
        <fullName evidence="2">Tricarboxylate transporter</fullName>
    </submittedName>
</protein>
<dbReference type="Gene3D" id="3.40.190.10">
    <property type="entry name" value="Periplasmic binding protein-like II"/>
    <property type="match status" value="1"/>
</dbReference>
<evidence type="ECO:0000256" key="1">
    <source>
        <dbReference type="ARBA" id="ARBA00006987"/>
    </source>
</evidence>
<name>A0A1Z2SKD1_VIBGA</name>
<evidence type="ECO:0000313" key="2">
    <source>
        <dbReference type="EMBL" id="ASA57641.1"/>
    </source>
</evidence>
<evidence type="ECO:0000313" key="3">
    <source>
        <dbReference type="Proteomes" id="UP000196708"/>
    </source>
</evidence>
<reference evidence="2 3" key="1">
    <citation type="submission" date="2016-12" db="EMBL/GenBank/DDBJ databases">
        <authorList>
            <person name="Song W.-J."/>
            <person name="Kurnit D.M."/>
        </authorList>
    </citation>
    <scope>NUCLEOTIDE SEQUENCE [LARGE SCALE GENOMIC DNA]</scope>
    <source>
        <strain evidence="2 3">ATCC 43942</strain>
    </source>
</reference>
<dbReference type="InterPro" id="IPR042100">
    <property type="entry name" value="Bug_dom1"/>
</dbReference>
<accession>A0A1Z2SKD1</accession>
<dbReference type="RefSeq" id="WP_021019912.1">
    <property type="nucleotide sequence ID" value="NZ_CP018836.1"/>
</dbReference>
<dbReference type="PANTHER" id="PTHR42928:SF5">
    <property type="entry name" value="BLR1237 PROTEIN"/>
    <property type="match status" value="1"/>
</dbReference>
<dbReference type="Gene3D" id="3.40.190.150">
    <property type="entry name" value="Bordetella uptake gene, domain 1"/>
    <property type="match status" value="1"/>
</dbReference>
<gene>
    <name evidence="2" type="ORF">BSQ33_17990</name>
</gene>